<dbReference type="Pfam" id="PF23274">
    <property type="entry name" value="DUF7077"/>
    <property type="match status" value="1"/>
</dbReference>
<dbReference type="GO" id="GO:1990071">
    <property type="term" value="C:TRAPPII protein complex"/>
    <property type="evidence" value="ECO:0007669"/>
    <property type="project" value="InterPro"/>
</dbReference>
<dbReference type="EMBL" id="LUGG01000004">
    <property type="protein sequence ID" value="OBZ75937.1"/>
    <property type="molecule type" value="Genomic_DNA"/>
</dbReference>
<keyword evidence="3" id="KW-0813">Transport</keyword>
<evidence type="ECO:0000256" key="7">
    <source>
        <dbReference type="ARBA" id="ARBA00023004"/>
    </source>
</evidence>
<keyword evidence="12" id="KW-1185">Reference proteome</keyword>
<evidence type="ECO:0000256" key="8">
    <source>
        <dbReference type="ARBA" id="ARBA00023034"/>
    </source>
</evidence>
<dbReference type="Gene3D" id="2.130.10.10">
    <property type="entry name" value="YVTN repeat-like/Quinoprotein amine dehydrogenase"/>
    <property type="match status" value="2"/>
</dbReference>
<evidence type="ECO:0000313" key="11">
    <source>
        <dbReference type="EMBL" id="OBZ75937.1"/>
    </source>
</evidence>
<organism evidence="11 12">
    <name type="scientific">Grifola frondosa</name>
    <name type="common">Maitake</name>
    <name type="synonym">Polyporus frondosus</name>
    <dbReference type="NCBI Taxonomy" id="5627"/>
    <lineage>
        <taxon>Eukaryota</taxon>
        <taxon>Fungi</taxon>
        <taxon>Dikarya</taxon>
        <taxon>Basidiomycota</taxon>
        <taxon>Agaricomycotina</taxon>
        <taxon>Agaricomycetes</taxon>
        <taxon>Polyporales</taxon>
        <taxon>Grifolaceae</taxon>
        <taxon>Grifola</taxon>
    </lineage>
</organism>
<comment type="caution">
    <text evidence="11">The sequence shown here is derived from an EMBL/GenBank/DDBJ whole genome shotgun (WGS) entry which is preliminary data.</text>
</comment>
<dbReference type="GO" id="GO:0005829">
    <property type="term" value="C:cytosol"/>
    <property type="evidence" value="ECO:0007669"/>
    <property type="project" value="GOC"/>
</dbReference>
<dbReference type="InterPro" id="IPR015943">
    <property type="entry name" value="WD40/YVTN_repeat-like_dom_sf"/>
</dbReference>
<evidence type="ECO:0000256" key="4">
    <source>
        <dbReference type="ARBA" id="ARBA00022723"/>
    </source>
</evidence>
<evidence type="ECO:0000256" key="5">
    <source>
        <dbReference type="ARBA" id="ARBA00022964"/>
    </source>
</evidence>
<dbReference type="GO" id="GO:0005506">
    <property type="term" value="F:iron ion binding"/>
    <property type="evidence" value="ECO:0007669"/>
    <property type="project" value="InterPro"/>
</dbReference>
<comment type="subcellular location">
    <subcellularLocation>
        <location evidence="2">Golgi apparatus</location>
    </subcellularLocation>
</comment>
<dbReference type="InterPro" id="IPR055505">
    <property type="entry name" value="DUF7077"/>
</dbReference>
<dbReference type="SMART" id="SM00702">
    <property type="entry name" value="P4Hc"/>
    <property type="match status" value="1"/>
</dbReference>
<evidence type="ECO:0000256" key="9">
    <source>
        <dbReference type="SAM" id="MobiDB-lite"/>
    </source>
</evidence>
<dbReference type="GO" id="GO:0034498">
    <property type="term" value="P:early endosome to Golgi transport"/>
    <property type="evidence" value="ECO:0007669"/>
    <property type="project" value="TreeGrafter"/>
</dbReference>
<gene>
    <name evidence="11" type="primary">trapcc10-1</name>
    <name evidence="11" type="ORF">A0H81_04139</name>
</gene>
<accession>A0A1C7MH13</accession>
<proteinExistence type="predicted"/>
<dbReference type="GO" id="GO:0031418">
    <property type="term" value="F:L-ascorbic acid binding"/>
    <property type="evidence" value="ECO:0007669"/>
    <property type="project" value="InterPro"/>
</dbReference>
<dbReference type="InterPro" id="IPR006620">
    <property type="entry name" value="Pro_4_hyd_alph"/>
</dbReference>
<feature type="region of interest" description="Disordered" evidence="9">
    <location>
        <begin position="1201"/>
        <end position="1279"/>
    </location>
</feature>
<sequence length="1975" mass="221531">MSTQKAVVTYSAPLIFLATDHWKQIHTALLSQFPLHNLHWKSPSRPSLRTIQELDISFVSYDTLREDPTTSQIPQSLLERPLLNLYVVICEDNETYKNITKKQIKDWHSSVSQRKNQEWLIVHILRPDERIAPGRLFQMKTSVLDKIRADFNLDKKDRCVQLVWSTDYENPTAWAEFTSKVKDGILSAFDSALTQREEEVKRSESQRQMPGWNFCTFFILKESLASSLEGMNLFEDALDQYYELESTFFQVLKEKNLSWFGPLISPTPSDDSVPLLSVTKKPYRDLILANTISIFDFRVYLLARQCALSGKLGDVVDITRTAGAFLNNFGRKLREVEDTLPRFFIESWQYSSALSVVEQCDTWVSSLELSKPTLASFNATKGELVEHARHQKLDIIGIVIGFLPSRPPFSIALPSQCSATKGDVQQSHSSQGISKSELLSALNDKDAFYDLYVSITNRAIELYASAGRRKFALKMHGTLAALDVHRGRLPNALQTYTSLPAHYAPHGWTSLESFMLTRALHVHSSAEKPRDRDWIHVLLHFLKAYVEDMGKELLIEEEDYESYISGLVSALKDAAHELDSDLLYPDHPAISVTVVNNDAQLAEDRDGATLEVTVHNRLPCDIPVDEVEIQLAGREANRLIFSGKEDLLKPGRNSVTLFCASSTAGTYTLHSSEIKISRLKLQWTHAKIAKHHRTKEVPTLVRIPKDLHALDVRLRQPQRIELGTPSRMMAVLSTGRNDIATATLKLSAPSGIQYKYPEATLNGDEHPPFRTAEDSITILDLKKGQTAVISIPHSDASAYHFVRVNITVEYVTTAEPDITRTLRLSRIVATSLPVAINVEDFFRGTRLFTLFTLSTTSHQHVRIRSTRLIMSEEDAPIVKVTSCMSRKPTSVTVTPAQPGRFLFQLDSARGQVRQPLQLQISYQVESLISLSVAEVLEEYPVLEPHRNALVDKLVQALERDANWVELYDVTGELVVPGANEDGELGEALSKVKQVLGKHRSDGSFGEWREILIPVDVPHMHILAAAHLGILANPFSKEFLSPSKKHLRLFAGQPISAQLTVTTSFHWAPVEDIKNRTYMMRYDVEDMTQDWLVSGRKRGDFVAKDGETFTVPMTLIALHHGELVLPKVAVTALPLPDVSHSVGASRFETERSSILCTASNQPSLTMSDTSEYEREREATIARNRAILAKLELSVAGLDLPVKKSTPKTRAKPVQPRAKRERKEPALPTRQSSRLRRVSIDPNETPAAKRKREREEEQQRKQEEAARLEAEERAREAKRPRHQDLDLRALVDEAEVDGLSSLRGSLQTVLHKVQPRRIADHDAFIFDENRKEERALTELKHKLKKMKVVARAKVTQDRIYSAAYHPEPTKDLIFFGDKHGQLGIWDARAPVEETADEDGDVVASQDGEGGRYWRLQMHWPATSKSSISTVKFDPIDSYSVFTSAYDCTIRSLSFTSGISQEIYSTSDEVLISSIDLPPSGHEMWISDASGGVTHLDLRQDKSKARFYQLSDTKIGSVSVNPTNPQFLVTASNDARSSKDIHNDFHGPGSSDLLPEFGIRGSWTRWEGSLYEHTQPLRNSFKLNTGKPRCAQNGVMASPLAQPIGIPEGNLSSAQATMTLLDYGTSAAPGYSKILLFHLLAHSVKSNTTVKRRGKWLTILKAQWSTNPDVYPHFTIGNMDHSLDIFSCKGDLIARLSDRNLISAVQAVTCSHPSIVERAVSGNASGRCVLWAPEDVVFSPYRDDMVKKPCAAVSSVPSKTILPVISFPDIIAKSELNCRVLLEDQILLVDDFFSANECKNFVKFIDGLPLELTPPKKRGEADRVNHRLSICSVDFAQRLFLILSPHLPSLPYPTSVRRPNGATTHTPHSLNSNIRLYKYTPEQHFGPHYDDSVRDAQTGAKSEWTLLVYLTGVEDGVEGGETIFYKDQKGKPRESITAPLTRGTALLHRHGNECLLHEGSPVVKGVKYILRSDLMFMN</sequence>
<dbReference type="GO" id="GO:0016705">
    <property type="term" value="F:oxidoreductase activity, acting on paired donors, with incorporation or reduction of molecular oxygen"/>
    <property type="evidence" value="ECO:0007669"/>
    <property type="project" value="InterPro"/>
</dbReference>
<keyword evidence="7" id="KW-0408">Iron</keyword>
<name>A0A1C7MH13_GRIFR</name>
<evidence type="ECO:0000259" key="10">
    <source>
        <dbReference type="PROSITE" id="PS51471"/>
    </source>
</evidence>
<dbReference type="OrthoDB" id="10256906at2759"/>
<keyword evidence="4" id="KW-0479">Metal-binding</keyword>
<dbReference type="PROSITE" id="PS51471">
    <property type="entry name" value="FE2OG_OXY"/>
    <property type="match status" value="1"/>
</dbReference>
<evidence type="ECO:0000256" key="6">
    <source>
        <dbReference type="ARBA" id="ARBA00023002"/>
    </source>
</evidence>
<dbReference type="InterPro" id="IPR045126">
    <property type="entry name" value="TRAPPC10/Trs130"/>
</dbReference>
<dbReference type="PANTHER" id="PTHR13251:SF3">
    <property type="entry name" value="TRAFFICKING PROTEIN PARTICLE COMPLEX SUBUNIT 10"/>
    <property type="match status" value="1"/>
</dbReference>
<reference evidence="11 12" key="1">
    <citation type="submission" date="2016-03" db="EMBL/GenBank/DDBJ databases">
        <title>Whole genome sequencing of Grifola frondosa 9006-11.</title>
        <authorList>
            <person name="Min B."/>
            <person name="Park H."/>
            <person name="Kim J.-G."/>
            <person name="Cho H."/>
            <person name="Oh Y.-L."/>
            <person name="Kong W.-S."/>
            <person name="Choi I.-G."/>
        </authorList>
    </citation>
    <scope>NUCLEOTIDE SEQUENCE [LARGE SCALE GENOMIC DNA]</scope>
    <source>
        <strain evidence="11 12">9006-11</strain>
    </source>
</reference>
<protein>
    <submittedName>
        <fullName evidence="11">Trafficking protein particle complex subunit 10</fullName>
    </submittedName>
</protein>
<comment type="cofactor">
    <cofactor evidence="1">
        <name>L-ascorbate</name>
        <dbReference type="ChEBI" id="CHEBI:38290"/>
    </cofactor>
</comment>
<dbReference type="GO" id="GO:0051213">
    <property type="term" value="F:dioxygenase activity"/>
    <property type="evidence" value="ECO:0007669"/>
    <property type="project" value="UniProtKB-KW"/>
</dbReference>
<keyword evidence="8" id="KW-0333">Golgi apparatus</keyword>
<keyword evidence="6" id="KW-0560">Oxidoreductase</keyword>
<feature type="domain" description="Fe2OG dioxygenase" evidence="10">
    <location>
        <begin position="1863"/>
        <end position="1975"/>
    </location>
</feature>
<dbReference type="OMA" id="YEIHANP"/>
<dbReference type="Pfam" id="PF13640">
    <property type="entry name" value="2OG-FeII_Oxy_3"/>
    <property type="match status" value="1"/>
</dbReference>
<keyword evidence="5" id="KW-0223">Dioxygenase</keyword>
<dbReference type="InterPro" id="IPR056913">
    <property type="entry name" value="TRAPPC10/Trs130_N"/>
</dbReference>
<dbReference type="InterPro" id="IPR036322">
    <property type="entry name" value="WD40_repeat_dom_sf"/>
</dbReference>
<dbReference type="STRING" id="5627.A0A1C7MH13"/>
<evidence type="ECO:0000256" key="2">
    <source>
        <dbReference type="ARBA" id="ARBA00004555"/>
    </source>
</evidence>
<feature type="compositionally biased region" description="Basic and acidic residues" evidence="9">
    <location>
        <begin position="1251"/>
        <end position="1279"/>
    </location>
</feature>
<dbReference type="InterPro" id="IPR022233">
    <property type="entry name" value="TRAPPC10/Trs130_C"/>
</dbReference>
<dbReference type="Proteomes" id="UP000092993">
    <property type="component" value="Unassembled WGS sequence"/>
</dbReference>
<evidence type="ECO:0000313" key="12">
    <source>
        <dbReference type="Proteomes" id="UP000092993"/>
    </source>
</evidence>
<dbReference type="Pfam" id="PF12584">
    <property type="entry name" value="TRAPPC10"/>
    <property type="match status" value="1"/>
</dbReference>
<dbReference type="Pfam" id="PF23036">
    <property type="entry name" value="TRAPPC10_1st"/>
    <property type="match status" value="1"/>
</dbReference>
<evidence type="ECO:0000256" key="1">
    <source>
        <dbReference type="ARBA" id="ARBA00001961"/>
    </source>
</evidence>
<dbReference type="GO" id="GO:0006891">
    <property type="term" value="P:intra-Golgi vesicle-mediated transport"/>
    <property type="evidence" value="ECO:0007669"/>
    <property type="project" value="TreeGrafter"/>
</dbReference>
<dbReference type="Gene3D" id="2.60.120.620">
    <property type="entry name" value="q2cbj1_9rhob like domain"/>
    <property type="match status" value="1"/>
</dbReference>
<dbReference type="InterPro" id="IPR005123">
    <property type="entry name" value="Oxoglu/Fe-dep_dioxygenase_dom"/>
</dbReference>
<dbReference type="SUPFAM" id="SSF50978">
    <property type="entry name" value="WD40 repeat-like"/>
    <property type="match status" value="1"/>
</dbReference>
<dbReference type="InterPro" id="IPR044862">
    <property type="entry name" value="Pro_4_hyd_alph_FE2OG_OXY"/>
</dbReference>
<evidence type="ECO:0000256" key="3">
    <source>
        <dbReference type="ARBA" id="ARBA00022448"/>
    </source>
</evidence>
<dbReference type="PANTHER" id="PTHR13251">
    <property type="entry name" value="EPILEPSY HOLOPROSENCEPHALY CANDIDATE 1/TMEM1"/>
    <property type="match status" value="1"/>
</dbReference>